<evidence type="ECO:0000256" key="6">
    <source>
        <dbReference type="ARBA" id="ARBA00038222"/>
    </source>
</evidence>
<dbReference type="InterPro" id="IPR036179">
    <property type="entry name" value="Ig-like_dom_sf"/>
</dbReference>
<dbReference type="VEuPathDB" id="HostDB:ENSG00000105388"/>
<feature type="domain" description="Ig-like" evidence="8">
    <location>
        <begin position="501"/>
        <end position="588"/>
    </location>
</feature>
<dbReference type="Pfam" id="PF13927">
    <property type="entry name" value="Ig_3"/>
    <property type="match status" value="4"/>
</dbReference>
<dbReference type="PROSITE" id="PS50835">
    <property type="entry name" value="IG_LIKE"/>
    <property type="match status" value="6"/>
</dbReference>
<dbReference type="HGNC" id="HGNC:1817">
    <property type="gene designation" value="CEACAM5"/>
</dbReference>
<evidence type="ECO:0000256" key="1">
    <source>
        <dbReference type="ARBA" id="ARBA00022729"/>
    </source>
</evidence>
<dbReference type="GO" id="GO:0005886">
    <property type="term" value="C:plasma membrane"/>
    <property type="evidence" value="ECO:0000314"/>
    <property type="project" value="HPA"/>
</dbReference>
<dbReference type="FunFam" id="2.60.40.10:FF:000340">
    <property type="entry name" value="Carcinoembryonic antigen-related cell adhesion molecule 1"/>
    <property type="match status" value="1"/>
</dbReference>
<dbReference type="InterPro" id="IPR003598">
    <property type="entry name" value="Ig_sub2"/>
</dbReference>
<name>A0A024R0K5_HUMAN</name>
<dbReference type="FunFam" id="2.60.40.10:FF:000517">
    <property type="entry name" value="Carcinoembryonic antigen-related cell adhesion molecule 1"/>
    <property type="match status" value="2"/>
</dbReference>
<dbReference type="Pfam" id="PF07686">
    <property type="entry name" value="V-set"/>
    <property type="match status" value="1"/>
</dbReference>
<feature type="domain" description="Ig-like" evidence="8">
    <location>
        <begin position="593"/>
        <end position="675"/>
    </location>
</feature>
<evidence type="ECO:0007829" key="13">
    <source>
        <dbReference type="ProteomicsDB" id="A0A024R0K5"/>
    </source>
</evidence>
<evidence type="ECO:0000313" key="10">
    <source>
        <dbReference type="Ensembl" id="ENSP00000482303"/>
    </source>
</evidence>
<dbReference type="BioGRID-ORCS" id="1048">
    <property type="hits" value="25 hits in 1152 CRISPR screens"/>
</dbReference>
<reference evidence="10 11" key="2">
    <citation type="journal article" date="2004" name="Nature">
        <title>The DNA sequence and biology of human chromosome 19.</title>
        <authorList>
            <person name="Grimwood J."/>
            <person name="Gordon L.A."/>
            <person name="Olsen A."/>
            <person name="Terry A."/>
            <person name="Schmutz J."/>
            <person name="Lamerdin J."/>
            <person name="Hellsten U."/>
            <person name="Goodstein D."/>
            <person name="Couronne O."/>
            <person name="Tran-Gyamfi M."/>
            <person name="Aerts A."/>
            <person name="Altherr M."/>
            <person name="Ashworth L."/>
            <person name="Bajorek E."/>
            <person name="Black S."/>
            <person name="Branscomb E."/>
            <person name="Caenepeel S."/>
            <person name="Carrano A."/>
            <person name="Caoile C."/>
            <person name="Chan Y.M."/>
            <person name="Christensen M."/>
            <person name="Cleland C.A."/>
            <person name="Copeland A."/>
            <person name="Dalin E."/>
            <person name="Dehal P."/>
            <person name="Denys M."/>
            <person name="Detter J.C."/>
            <person name="Escobar J."/>
            <person name="Flowers D."/>
            <person name="Fotopulos D."/>
            <person name="Garcia C."/>
            <person name="Georgescu A.M."/>
            <person name="Glavina T."/>
            <person name="Gomez M."/>
            <person name="Gonzales E."/>
            <person name="Groza M."/>
            <person name="Hammon N."/>
            <person name="Hawkins T."/>
            <person name="Haydu L."/>
            <person name="Ho I."/>
            <person name="Huang W."/>
            <person name="Israni S."/>
            <person name="Jett J."/>
            <person name="Kadner K."/>
            <person name="Kimball H."/>
            <person name="Kobayashi A."/>
            <person name="Larionov V."/>
            <person name="Leem S.H."/>
            <person name="Lopez F."/>
            <person name="Lou Y."/>
            <person name="Lowry S."/>
            <person name="Malfatti S."/>
            <person name="Martinez D."/>
            <person name="McCready P."/>
            <person name="Medina C."/>
            <person name="Morgan J."/>
            <person name="Nelson K."/>
            <person name="Nolan M."/>
            <person name="Ovcharenko I."/>
            <person name="Pitluck S."/>
            <person name="Pollard M."/>
            <person name="Popkie A.P."/>
            <person name="Predki P."/>
            <person name="Quan G."/>
            <person name="Ramirez L."/>
            <person name="Rash S."/>
            <person name="Retterer J."/>
            <person name="Rodriguez A."/>
            <person name="Rogers S."/>
            <person name="Salamov A."/>
            <person name="Salazar A."/>
            <person name="She X."/>
            <person name="Smith D."/>
            <person name="Slezak T."/>
            <person name="Solovyev V."/>
            <person name="Thayer N."/>
            <person name="Tice H."/>
            <person name="Tsai M."/>
            <person name="Ustaszewska A."/>
            <person name="Vo N."/>
            <person name="Wagner M."/>
            <person name="Wheeler J."/>
            <person name="Wu K."/>
            <person name="Xie G."/>
            <person name="Yang J."/>
            <person name="Dubchak I."/>
            <person name="Furey T.S."/>
            <person name="DeJong P."/>
            <person name="Dickson M."/>
            <person name="Gordon D."/>
            <person name="Eichler E.E."/>
            <person name="Pennacchio L.A."/>
            <person name="Richardson P."/>
            <person name="Stubbs L."/>
            <person name="Rokhsar D.S."/>
            <person name="Myers R.M."/>
            <person name="Rubin E.M."/>
            <person name="Lucas S.M."/>
        </authorList>
    </citation>
    <scope>NUCLEOTIDE SEQUENCE [LARGE SCALE GENOMIC DNA]</scope>
</reference>
<gene>
    <name evidence="9 10" type="primary">CEACAM5</name>
    <name evidence="9" type="ORF">hCG_1642477</name>
</gene>
<dbReference type="PANTHER" id="PTHR44427:SF20">
    <property type="entry name" value="CEA CELL ADHESION MOLECULE 8"/>
    <property type="match status" value="1"/>
</dbReference>
<keyword evidence="12 13" id="KW-1267">Proteomics identification</keyword>
<dbReference type="ExpressionAtlas" id="A0A024R0K5">
    <property type="expression patterns" value="baseline and differential"/>
</dbReference>
<feature type="domain" description="Ig-like" evidence="8">
    <location>
        <begin position="145"/>
        <end position="232"/>
    </location>
</feature>
<evidence type="ECO:0000313" key="11">
    <source>
        <dbReference type="Proteomes" id="UP000005640"/>
    </source>
</evidence>
<dbReference type="Antibodypedia" id="3500">
    <property type="antibodies" value="3888 antibodies from 57 providers"/>
</dbReference>
<dbReference type="SUPFAM" id="SSF48726">
    <property type="entry name" value="Immunoglobulin"/>
    <property type="match status" value="7"/>
</dbReference>
<keyword evidence="11" id="KW-1185">Reference proteome</keyword>
<dbReference type="SMR" id="A0A024R0K5"/>
<dbReference type="InterPro" id="IPR013106">
    <property type="entry name" value="Ig_V-set"/>
</dbReference>
<feature type="chain" id="PRO_5014008696" evidence="7">
    <location>
        <begin position="35"/>
        <end position="702"/>
    </location>
</feature>
<dbReference type="Ensembl" id="ENST00000617332">
    <property type="protein sequence ID" value="ENSP00000482303"/>
    <property type="gene ID" value="ENSG00000105388"/>
</dbReference>
<dbReference type="CDD" id="cd05774">
    <property type="entry name" value="IgV_CEACAM_D1"/>
    <property type="match status" value="1"/>
</dbReference>
<dbReference type="AlphaFoldDB" id="A0A024R0K5"/>
<sequence>MESPSAPPHRWCIPWQRLLLTASLLTFWNPPTTAKLTIESTPFNVAEGKEVLLLVHNLPQHLFGYSWYKGERVDGNRQIIGYVIGTQQATPGPAYSGREIIYPNASLLIQNIIQNDTGFYTLHVIKSDLVNEEATGQFRVYPELPKPSISSNNSKPVEDKDAVAFTCEPETQDATYLWWVNNQSLPVSPRLQLSNGNRTLTLFNVTRNDTASYKCETQNPVSARRSDSVILNVLYGPDAPTISPLNTSYRSGENLNLSCHAASNPPAQYSWFVNGTFQQSTQELFIPNITVNNSGSYTCQAHNSDTGLNRTTVTTITVYAEPPKPFITSNNSNPVEDEDAVALTCEPEIQNTTYLWWVNNQSLPVSPRLQLSNDNRTLTLLSVTRNDVGPYECGIQNELSVDHSDPVILNVLYGPDDPTISPSYTYYRPGVNLSLSCHAASNPPAQYSWLIDGNIQQHTQELFISNITEKNSGLYTCQANNSASGHSRTTVKTITVSAELPKPSISSNNSKPVEDKDAVAFTCEPEAQNTTYLWWVNGQSLPVSPRLQLSNGNRTLTLFNVTRNDARAYVCGIQNSVSANRSDPVTLDVLYGPDTPIISPPDSSYLSGANLNLSCHSASNPSPQYSWRINGIPQQHTQVLFIAKITPNNNGTYACFVSNLATGRNNSIVKSITVSASGTSPGLSAGATVGIMIGVLVGVALI</sequence>
<reference evidence="10" key="4">
    <citation type="submission" date="2014-09" db="UniProtKB">
        <authorList>
            <consortium name="Ensembl"/>
        </authorList>
    </citation>
    <scope>IDENTIFICATION</scope>
</reference>
<evidence type="ECO:0000259" key="8">
    <source>
        <dbReference type="PROSITE" id="PS50835"/>
    </source>
</evidence>
<dbReference type="CDD" id="cd05740">
    <property type="entry name" value="IgI_hCEACAM_2_4_6_like"/>
    <property type="match status" value="3"/>
</dbReference>
<dbReference type="DisGeNET" id="1048"/>
<evidence type="ECO:0000256" key="3">
    <source>
        <dbReference type="ARBA" id="ARBA00023157"/>
    </source>
</evidence>
<evidence type="ECO:0000256" key="4">
    <source>
        <dbReference type="ARBA" id="ARBA00023180"/>
    </source>
</evidence>
<feature type="domain" description="Ig-like" evidence="8">
    <location>
        <begin position="323"/>
        <end position="410"/>
    </location>
</feature>
<dbReference type="GeneTree" id="ENSGT01100000263479"/>
<dbReference type="InterPro" id="IPR013783">
    <property type="entry name" value="Ig-like_fold"/>
</dbReference>
<dbReference type="GeneID" id="1048"/>
<dbReference type="CTD" id="1048"/>
<organism evidence="10 11">
    <name type="scientific">Homo sapiens</name>
    <name type="common">Human</name>
    <dbReference type="NCBI Taxonomy" id="9606"/>
    <lineage>
        <taxon>Eukaryota</taxon>
        <taxon>Metazoa</taxon>
        <taxon>Chordata</taxon>
        <taxon>Craniata</taxon>
        <taxon>Vertebrata</taxon>
        <taxon>Euteleostomi</taxon>
        <taxon>Mammalia</taxon>
        <taxon>Eutheria</taxon>
        <taxon>Euarchontoglires</taxon>
        <taxon>Primates</taxon>
        <taxon>Haplorrhini</taxon>
        <taxon>Catarrhini</taxon>
        <taxon>Hominidae</taxon>
        <taxon>Homo</taxon>
    </lineage>
</organism>
<feature type="domain" description="Ig-like" evidence="8">
    <location>
        <begin position="240"/>
        <end position="315"/>
    </location>
</feature>
<evidence type="ECO:0000256" key="7">
    <source>
        <dbReference type="SAM" id="SignalP"/>
    </source>
</evidence>
<dbReference type="DNASU" id="1048"/>
<dbReference type="RefSeq" id="NP_001278413.1">
    <property type="nucleotide sequence ID" value="NM_001291484.3"/>
</dbReference>
<proteinExistence type="evidence at protein level"/>
<reference evidence="9" key="1">
    <citation type="journal article" date="2001" name="Science">
        <title>The sequence of the human genome.</title>
        <authorList>
            <person name="Venter J.C."/>
            <person name="Adams M.D."/>
            <person name="Myers E.W."/>
            <person name="Li P.W."/>
            <person name="Mural R.J."/>
            <person name="Sutton G.G."/>
            <person name="Smith H.O."/>
            <person name="Yandell M."/>
            <person name="Evans C.A."/>
            <person name="Holt R.A."/>
            <person name="Gocayne J.D."/>
            <person name="Amanatides P."/>
            <person name="Ballew R.M."/>
            <person name="Huson D.H."/>
            <person name="Wortman J.R."/>
            <person name="Zhang Q."/>
            <person name="Kodira C.D."/>
            <person name="Zheng X.H."/>
            <person name="Chen L."/>
            <person name="Skupski M."/>
            <person name="Subramanian G."/>
            <person name="Thomas P.D."/>
            <person name="Zhang J."/>
            <person name="Gabor Miklos G.L."/>
            <person name="Nelson C."/>
            <person name="Broder S."/>
            <person name="Clark A.G."/>
            <person name="Nadeau J."/>
            <person name="McKusick V.A."/>
            <person name="Zinder N."/>
            <person name="Levine A.J."/>
            <person name="Roberts R.J."/>
            <person name="Simon M."/>
            <person name="Slayman C."/>
            <person name="Hunkapiller M."/>
            <person name="Bolanos R."/>
            <person name="Delcher A."/>
            <person name="Dew I."/>
            <person name="Fasulo D."/>
            <person name="Flanigan M."/>
            <person name="Florea L."/>
            <person name="Halpern A."/>
            <person name="Hannenhalli S."/>
            <person name="Kravitz S."/>
            <person name="Levy S."/>
            <person name="Mobarry C."/>
            <person name="Reinert K."/>
            <person name="Remington K."/>
            <person name="Abu-Threideh J."/>
            <person name="Beasley E."/>
            <person name="Biddick K."/>
            <person name="Bonazzi V."/>
            <person name="Brandon R."/>
            <person name="Cargill M."/>
            <person name="Chandramouliswaran I."/>
            <person name="Charlab R."/>
            <person name="Chaturvedi K."/>
            <person name="Deng Z."/>
            <person name="Di Francesco V."/>
            <person name="Dunn P."/>
            <person name="Eilbeck K."/>
            <person name="Evangelista C."/>
            <person name="Gabrielian A.E."/>
            <person name="Gan W."/>
            <person name="Ge W."/>
            <person name="Gong F."/>
            <person name="Gu Z."/>
            <person name="Guan P."/>
            <person name="Heiman T.J."/>
            <person name="Higgins M.E."/>
            <person name="Ji R.R."/>
            <person name="Ke Z."/>
            <person name="Ketchum K.A."/>
            <person name="Lai Z."/>
            <person name="Lei Y."/>
            <person name="Li Z."/>
            <person name="Li J."/>
            <person name="Liang Y."/>
            <person name="Lin X."/>
            <person name="Lu F."/>
            <person name="Merkulov G.V."/>
            <person name="Milshina N."/>
            <person name="Moore H.M."/>
            <person name="Naik A.K."/>
            <person name="Narayan V.A."/>
            <person name="Neelam B."/>
            <person name="Nusskern D."/>
            <person name="Rusch D.B."/>
            <person name="Salzberg S."/>
            <person name="Shao W."/>
            <person name="Shue B."/>
            <person name="Sun J."/>
            <person name="Wang Z."/>
            <person name="Wang A."/>
            <person name="Wang X."/>
            <person name="Wang J."/>
            <person name="Wei M."/>
            <person name="Wides R."/>
            <person name="Xiao C."/>
            <person name="Yan C."/>
            <person name="Yao A."/>
            <person name="Ye J."/>
            <person name="Zhan M."/>
            <person name="Zhang W."/>
            <person name="Zhang H."/>
            <person name="Zhao Q."/>
            <person name="Zheng L."/>
            <person name="Zhong F."/>
            <person name="Zhong W."/>
            <person name="Zhu S."/>
            <person name="Zhao S."/>
            <person name="Gilbert D."/>
            <person name="Baumhueter S."/>
            <person name="Spier G."/>
            <person name="Carter C."/>
            <person name="Cravchik A."/>
            <person name="Woodage T."/>
            <person name="Ali F."/>
            <person name="An H."/>
            <person name="Awe A."/>
            <person name="Baldwin D."/>
            <person name="Baden H."/>
            <person name="Barnstead M."/>
            <person name="Barrow I."/>
            <person name="Beeson K."/>
            <person name="Busam D."/>
            <person name="Carver A."/>
            <person name="Center A."/>
            <person name="Cheng M.L."/>
            <person name="Curry L."/>
            <person name="Danaher S."/>
            <person name="Davenport L."/>
            <person name="Desilets R."/>
            <person name="Dietz S."/>
            <person name="Dodson K."/>
            <person name="Doup L."/>
            <person name="Ferriera S."/>
            <person name="Garg N."/>
            <person name="Gluecksmann A."/>
            <person name="Hart B."/>
            <person name="Haynes J."/>
            <person name="Haynes C."/>
            <person name="Heiner C."/>
            <person name="Hladun S."/>
            <person name="Hostin D."/>
            <person name="Houck J."/>
            <person name="Howland T."/>
            <person name="Ibegwam C."/>
            <person name="Johnson J."/>
            <person name="Kalush F."/>
            <person name="Kline L."/>
            <person name="Koduru S."/>
            <person name="Love A."/>
            <person name="Mann F."/>
            <person name="May D."/>
            <person name="McCawley S."/>
            <person name="McIntosh T."/>
            <person name="McMullen I."/>
            <person name="Moy M."/>
            <person name="Moy L."/>
            <person name="Murphy B."/>
            <person name="Nelson K."/>
            <person name="Pfannkoch C."/>
            <person name="Pratts E."/>
            <person name="Puri V."/>
            <person name="Qureshi H."/>
            <person name="Reardon M."/>
            <person name="Rodriguez R."/>
            <person name="Rogers Y.H."/>
            <person name="Romblad D."/>
            <person name="Ruhfel B."/>
            <person name="Scott R."/>
            <person name="Sitter C."/>
            <person name="Smallwood M."/>
            <person name="Stewart E."/>
            <person name="Strong R."/>
            <person name="Suh E."/>
            <person name="Thomas R."/>
            <person name="Tint N.N."/>
            <person name="Tse S."/>
            <person name="Vech C."/>
            <person name="Wang G."/>
            <person name="Wetter J."/>
            <person name="Williams S."/>
            <person name="Williams M."/>
            <person name="Windsor S."/>
            <person name="Winn-Deen E."/>
            <person name="Wolfe K."/>
            <person name="Zaveri J."/>
            <person name="Zaveri K."/>
            <person name="Abril J.F."/>
            <person name="Guigo R."/>
            <person name="Campbell M.J."/>
            <person name="Sjolander K.V."/>
            <person name="Karlak B."/>
            <person name="Kejariwal A."/>
            <person name="Mi H."/>
            <person name="Lazareva B."/>
            <person name="Hatton T."/>
            <person name="Narechania A."/>
            <person name="Diemer K."/>
            <person name="Muruganujan A."/>
            <person name="Guo N."/>
            <person name="Sato S."/>
            <person name="Bafna V."/>
            <person name="Istrail S."/>
            <person name="Lippert R."/>
            <person name="Schwartz R."/>
            <person name="Walenz B."/>
            <person name="Yooseph S."/>
            <person name="Allen D."/>
            <person name="Basu A."/>
            <person name="Baxendale J."/>
            <person name="Blick L."/>
            <person name="Caminha M."/>
            <person name="Carnes-Stine J."/>
            <person name="Caulk P."/>
            <person name="Chiang Y.H."/>
            <person name="Coyne M."/>
            <person name="Dahlke C."/>
            <person name="Mays A."/>
            <person name="Dombroski M."/>
            <person name="Donnelly M."/>
            <person name="Ely D."/>
            <person name="Esparham S."/>
            <person name="Fosler C."/>
            <person name="Gire H."/>
            <person name="Glanowski S."/>
            <person name="Glasser K."/>
            <person name="Glodek A."/>
            <person name="Gorokhov M."/>
            <person name="Graham K."/>
            <person name="Gropman B."/>
            <person name="Harris M."/>
            <person name="Heil J."/>
            <person name="Henderson S."/>
            <person name="Hoover J."/>
            <person name="Jennings D."/>
            <person name="Jordan C."/>
            <person name="Jordan J."/>
            <person name="Kasha J."/>
            <person name="Kagan L."/>
            <person name="Kraft C."/>
            <person name="Levitsky A."/>
            <person name="Lewis M."/>
            <person name="Liu X."/>
            <person name="Lopez J."/>
            <person name="Ma D."/>
            <person name="Majoros W."/>
            <person name="McDaniel J."/>
            <person name="Murphy S."/>
            <person name="Newman M."/>
            <person name="Nguyen T."/>
            <person name="Nguyen N."/>
            <person name="Nodell M."/>
            <person name="Pan S."/>
            <person name="Peck J."/>
            <person name="Peterson M."/>
            <person name="Rowe W."/>
            <person name="Sanders R."/>
            <person name="Scott J."/>
            <person name="Simpson M."/>
            <person name="Smith T."/>
            <person name="Sprague A."/>
            <person name="Stockwell T."/>
            <person name="Turner R."/>
            <person name="Venter E."/>
            <person name="Wang M."/>
            <person name="Wen M."/>
            <person name="Wu D."/>
            <person name="Wu M."/>
            <person name="Xia A."/>
            <person name="Zandieh A."/>
            <person name="Zhu X."/>
        </authorList>
    </citation>
    <scope>NUCLEOTIDE SEQUENCE</scope>
</reference>
<keyword evidence="2" id="KW-0677">Repeat</keyword>
<dbReference type="InterPro" id="IPR007110">
    <property type="entry name" value="Ig-like_dom"/>
</dbReference>
<dbReference type="EMBL" id="CH471126">
    <property type="protein sequence ID" value="EAW57059.1"/>
    <property type="molecule type" value="Genomic_DNA"/>
</dbReference>
<dbReference type="SMART" id="SM00408">
    <property type="entry name" value="IGc2"/>
    <property type="match status" value="6"/>
</dbReference>
<dbReference type="MassIVE" id="A0A024R0K5"/>
<dbReference type="EMBL" id="AC243967">
    <property type="status" value="NOT_ANNOTATED_CDS"/>
    <property type="molecule type" value="Genomic_DNA"/>
</dbReference>
<dbReference type="OpenTargets" id="ENSG00000105388"/>
<keyword evidence="4" id="KW-0325">Glycoprotein</keyword>
<dbReference type="InterPro" id="IPR050831">
    <property type="entry name" value="CEA_cell_adhesion"/>
</dbReference>
<dbReference type="Pfam" id="PF13895">
    <property type="entry name" value="Ig_2"/>
    <property type="match status" value="2"/>
</dbReference>
<dbReference type="KEGG" id="hsa:1048"/>
<evidence type="ECO:0000256" key="2">
    <source>
        <dbReference type="ARBA" id="ARBA00022737"/>
    </source>
</evidence>
<dbReference type="ChiTaRS" id="CEACAM5">
    <property type="organism name" value="human"/>
</dbReference>
<dbReference type="InterPro" id="IPR003599">
    <property type="entry name" value="Ig_sub"/>
</dbReference>
<dbReference type="Bgee" id="ENSG00000105388">
    <property type="expression patterns" value="Expressed in ileal mucosa and 126 other cell types or tissues"/>
</dbReference>
<protein>
    <submittedName>
        <fullName evidence="9 10">Carcinoembryonic antigen-related cell adhesion molecule 5</fullName>
    </submittedName>
</protein>
<dbReference type="CDD" id="cd20948">
    <property type="entry name" value="IgC2_CEACAM5-like"/>
    <property type="match status" value="3"/>
</dbReference>
<keyword evidence="3" id="KW-1015">Disulfide bond</keyword>
<dbReference type="SMART" id="SM00409">
    <property type="entry name" value="IG"/>
    <property type="match status" value="7"/>
</dbReference>
<evidence type="ECO:0000256" key="5">
    <source>
        <dbReference type="ARBA" id="ARBA00023319"/>
    </source>
</evidence>
<comment type="similarity">
    <text evidence="6">Belongs to the immunoglobulin superfamily. CEA family.</text>
</comment>
<feature type="signal peptide" evidence="7">
    <location>
        <begin position="1"/>
        <end position="34"/>
    </location>
</feature>
<dbReference type="Proteomes" id="UP000005640">
    <property type="component" value="Chromosome 19"/>
</dbReference>
<dbReference type="Gene3D" id="2.60.40.10">
    <property type="entry name" value="Immunoglobulins"/>
    <property type="match status" value="7"/>
</dbReference>
<reference evidence="9" key="3">
    <citation type="submission" date="2005-07" db="EMBL/GenBank/DDBJ databases">
        <authorList>
            <person name="Mural R.J."/>
            <person name="Istrail S."/>
            <person name="Sutton G."/>
            <person name="Florea L."/>
            <person name="Halpern A.L."/>
            <person name="Mobarry C.M."/>
            <person name="Lippert R."/>
            <person name="Walenz B."/>
            <person name="Shatkay H."/>
            <person name="Dew I."/>
            <person name="Miller J.R."/>
            <person name="Flanigan M.J."/>
            <person name="Edwards N.J."/>
            <person name="Bolanos R."/>
            <person name="Fasulo D."/>
            <person name="Halldorsson B.V."/>
            <person name="Hannenhalli S."/>
            <person name="Turner R."/>
            <person name="Yooseph S."/>
            <person name="Lu F."/>
            <person name="Nusskern D.R."/>
            <person name="Shue B.C."/>
            <person name="Zheng X.H."/>
            <person name="Zhong F."/>
            <person name="Delcher A.L."/>
            <person name="Huson D.H."/>
            <person name="Kravitz S.A."/>
            <person name="Mouchard L."/>
            <person name="Reinert K."/>
            <person name="Remington K.A."/>
            <person name="Clark A.G."/>
            <person name="Waterman M.S."/>
            <person name="Eichler E.E."/>
            <person name="Adams M.D."/>
            <person name="Hunkapiller M.W."/>
            <person name="Myers E.W."/>
            <person name="Venter J.C."/>
        </authorList>
    </citation>
    <scope>NUCLEOTIDE SEQUENCE</scope>
</reference>
<keyword evidence="5" id="KW-0393">Immunoglobulin domain</keyword>
<dbReference type="OrthoDB" id="6159398at2759"/>
<dbReference type="OMA" id="AIYECET"/>
<evidence type="ECO:0007829" key="12">
    <source>
        <dbReference type="PeptideAtlas" id="A0A024R0K5"/>
    </source>
</evidence>
<evidence type="ECO:0000313" key="9">
    <source>
        <dbReference type="EMBL" id="EAW57059.1"/>
    </source>
</evidence>
<keyword evidence="1 7" id="KW-0732">Signal</keyword>
<dbReference type="FunFam" id="2.60.40.10:FF:000244">
    <property type="entry name" value="carcinoembryonic antigen-related cell adhesion molecule 16"/>
    <property type="match status" value="3"/>
</dbReference>
<dbReference type="RefSeq" id="NP_004354.3">
    <property type="nucleotide sequence ID" value="NM_004363.6"/>
</dbReference>
<dbReference type="PANTHER" id="PTHR44427">
    <property type="entry name" value="CARCINOEMBRYONIC ANTIGEN-RELATED CELL ADHESION MOLECULE 19"/>
    <property type="match status" value="1"/>
</dbReference>
<accession>A0A024R0K5</accession>
<dbReference type="UCSC" id="uc060zci.1">
    <property type="organism name" value="human"/>
</dbReference>
<feature type="domain" description="Ig-like" evidence="8">
    <location>
        <begin position="418"/>
        <end position="495"/>
    </location>
</feature>